<gene>
    <name evidence="1" type="ORF">CGOC_LOCUS10990</name>
</gene>
<dbReference type="EMBL" id="UYRV01113893">
    <property type="protein sequence ID" value="VDN28540.1"/>
    <property type="molecule type" value="Genomic_DNA"/>
</dbReference>
<proteinExistence type="predicted"/>
<evidence type="ECO:0000313" key="2">
    <source>
        <dbReference type="Proteomes" id="UP000271889"/>
    </source>
</evidence>
<dbReference type="Proteomes" id="UP000271889">
    <property type="component" value="Unassembled WGS sequence"/>
</dbReference>
<dbReference type="AlphaFoldDB" id="A0A3P7MPK1"/>
<keyword evidence="2" id="KW-1185">Reference proteome</keyword>
<organism evidence="1 2">
    <name type="scientific">Cylicostephanus goldi</name>
    <name type="common">Nematode worm</name>
    <dbReference type="NCBI Taxonomy" id="71465"/>
    <lineage>
        <taxon>Eukaryota</taxon>
        <taxon>Metazoa</taxon>
        <taxon>Ecdysozoa</taxon>
        <taxon>Nematoda</taxon>
        <taxon>Chromadorea</taxon>
        <taxon>Rhabditida</taxon>
        <taxon>Rhabditina</taxon>
        <taxon>Rhabditomorpha</taxon>
        <taxon>Strongyloidea</taxon>
        <taxon>Strongylidae</taxon>
        <taxon>Cylicostephanus</taxon>
    </lineage>
</organism>
<protein>
    <submittedName>
        <fullName evidence="1">Uncharacterized protein</fullName>
    </submittedName>
</protein>
<sequence length="108" mass="12420">MLNANGQPFDVNFHAILKQVQDFDDRNIVYKEVPQLLNAVRIIRVMAIIMGKEAYPEEVWANLMARSDALHKNEVKVDRIQIYDFMRAIYGGNGENADHLLTSVQNFV</sequence>
<evidence type="ECO:0000313" key="1">
    <source>
        <dbReference type="EMBL" id="VDN28540.1"/>
    </source>
</evidence>
<reference evidence="1 2" key="1">
    <citation type="submission" date="2018-11" db="EMBL/GenBank/DDBJ databases">
        <authorList>
            <consortium name="Pathogen Informatics"/>
        </authorList>
    </citation>
    <scope>NUCLEOTIDE SEQUENCE [LARGE SCALE GENOMIC DNA]</scope>
</reference>
<accession>A0A3P7MPK1</accession>
<name>A0A3P7MPK1_CYLGO</name>